<keyword evidence="2" id="KW-0472">Membrane</keyword>
<dbReference type="OrthoDB" id="286173at2"/>
<evidence type="ECO:0000259" key="3">
    <source>
        <dbReference type="Pfam" id="PF25917"/>
    </source>
</evidence>
<dbReference type="EMBL" id="VAUV01000003">
    <property type="protein sequence ID" value="TLD72096.1"/>
    <property type="molecule type" value="Genomic_DNA"/>
</dbReference>
<protein>
    <submittedName>
        <fullName evidence="4">HlyD family secretion protein</fullName>
    </submittedName>
</protein>
<feature type="transmembrane region" description="Helical" evidence="2">
    <location>
        <begin position="6"/>
        <end position="24"/>
    </location>
</feature>
<feature type="domain" description="Multidrug resistance protein MdtA-like barrel-sandwich hybrid" evidence="3">
    <location>
        <begin position="64"/>
        <end position="257"/>
    </location>
</feature>
<dbReference type="Gene3D" id="2.40.30.170">
    <property type="match status" value="1"/>
</dbReference>
<feature type="coiled-coil region" evidence="1">
    <location>
        <begin position="125"/>
        <end position="152"/>
    </location>
</feature>
<evidence type="ECO:0000313" key="5">
    <source>
        <dbReference type="Proteomes" id="UP000306196"/>
    </source>
</evidence>
<gene>
    <name evidence="4" type="ORF">FEM03_05050</name>
</gene>
<name>A0A5R8KIF1_9BACT</name>
<reference evidence="4 5" key="1">
    <citation type="submission" date="2019-05" db="EMBL/GenBank/DDBJ databases">
        <title>Verrucobacter flavum gen. nov., sp. nov. a new member of the family Verrucomicrobiaceae.</title>
        <authorList>
            <person name="Szuroczki S."/>
            <person name="Abbaszade G."/>
            <person name="Szabo A."/>
            <person name="Felfoldi T."/>
            <person name="Schumann P."/>
            <person name="Boka K."/>
            <person name="Keki Z."/>
            <person name="Toumi M."/>
            <person name="Toth E."/>
        </authorList>
    </citation>
    <scope>NUCLEOTIDE SEQUENCE [LARGE SCALE GENOMIC DNA]</scope>
    <source>
        <strain evidence="4 5">MG-N-17</strain>
    </source>
</reference>
<comment type="caution">
    <text evidence="4">The sequence shown here is derived from an EMBL/GenBank/DDBJ whole genome shotgun (WGS) entry which is preliminary data.</text>
</comment>
<accession>A0A5R8KIF1</accession>
<keyword evidence="5" id="KW-1185">Reference proteome</keyword>
<evidence type="ECO:0000313" key="4">
    <source>
        <dbReference type="EMBL" id="TLD72096.1"/>
    </source>
</evidence>
<dbReference type="PANTHER" id="PTHR30386">
    <property type="entry name" value="MEMBRANE FUSION SUBUNIT OF EMRAB-TOLC MULTIDRUG EFFLUX PUMP"/>
    <property type="match status" value="1"/>
</dbReference>
<keyword evidence="2" id="KW-1133">Transmembrane helix</keyword>
<proteinExistence type="predicted"/>
<sequence>MEILLLLIYSFFVWLIFFRFKWLPWTFVSQVIVVTLPVVGLMMTILLLNIFAPSSHDVRVINYVVQIVPRVSGRVVDVPIEPDRPISKGQVLFKIDPTPYEQQAKSLEAKTVRLKGAVVVAEAAQRQLELQLQSVIAKKQAVEANVELARKRESQTKELADRGAGSKFDWEKALSDLKALEAELASAVASESQVVQQLAAKMPDGELATIAQARAELAAAEADLAEAKWKVAECTVFAPTDGTAVNLQLREGSTVTAFPTMPSLSFVENKQWVLMLFSQNELRTIKSGNEAEISLHTHPNRIFKCKVDSIIWASGTGQLPISGTIPGQMTQPMPAGKFAVRLLLDGKDKDVLLAAGASGAGAVFTDSGAMLHIIRKVMVRVGTKLDWLILKLH</sequence>
<keyword evidence="2" id="KW-0812">Transmembrane</keyword>
<evidence type="ECO:0000256" key="1">
    <source>
        <dbReference type="SAM" id="Coils"/>
    </source>
</evidence>
<dbReference type="InterPro" id="IPR050739">
    <property type="entry name" value="MFP"/>
</dbReference>
<dbReference type="InterPro" id="IPR058625">
    <property type="entry name" value="MdtA-like_BSH"/>
</dbReference>
<keyword evidence="1" id="KW-0175">Coiled coil</keyword>
<dbReference type="PANTHER" id="PTHR30386:SF18">
    <property type="entry name" value="INNER MEMBRANE PROTEIN YIAV-RELATED"/>
    <property type="match status" value="1"/>
</dbReference>
<dbReference type="Gene3D" id="2.40.50.100">
    <property type="match status" value="1"/>
</dbReference>
<dbReference type="Pfam" id="PF25917">
    <property type="entry name" value="BSH_RND"/>
    <property type="match status" value="1"/>
</dbReference>
<evidence type="ECO:0000256" key="2">
    <source>
        <dbReference type="SAM" id="Phobius"/>
    </source>
</evidence>
<dbReference type="SUPFAM" id="SSF111369">
    <property type="entry name" value="HlyD-like secretion proteins"/>
    <property type="match status" value="2"/>
</dbReference>
<feature type="transmembrane region" description="Helical" evidence="2">
    <location>
        <begin position="31"/>
        <end position="52"/>
    </location>
</feature>
<dbReference type="AlphaFoldDB" id="A0A5R8KIF1"/>
<dbReference type="Proteomes" id="UP000306196">
    <property type="component" value="Unassembled WGS sequence"/>
</dbReference>
<dbReference type="SUPFAM" id="SSF56954">
    <property type="entry name" value="Outer membrane efflux proteins (OEP)"/>
    <property type="match status" value="1"/>
</dbReference>
<dbReference type="Gene3D" id="1.10.287.470">
    <property type="entry name" value="Helix hairpin bin"/>
    <property type="match status" value="1"/>
</dbReference>
<organism evidence="4 5">
    <name type="scientific">Phragmitibacter flavus</name>
    <dbReference type="NCBI Taxonomy" id="2576071"/>
    <lineage>
        <taxon>Bacteria</taxon>
        <taxon>Pseudomonadati</taxon>
        <taxon>Verrucomicrobiota</taxon>
        <taxon>Verrucomicrobiia</taxon>
        <taxon>Verrucomicrobiales</taxon>
        <taxon>Verrucomicrobiaceae</taxon>
        <taxon>Phragmitibacter</taxon>
    </lineage>
</organism>
<dbReference type="RefSeq" id="WP_138085100.1">
    <property type="nucleotide sequence ID" value="NZ_VAUV01000003.1"/>
</dbReference>